<keyword evidence="2" id="KW-0067">ATP-binding</keyword>
<dbReference type="PANTHER" id="PTHR43158:SF12">
    <property type="entry name" value="ABC TRANSPORTER FAMILY PROTEIN"/>
    <property type="match status" value="1"/>
</dbReference>
<dbReference type="InterPro" id="IPR003593">
    <property type="entry name" value="AAA+_ATPase"/>
</dbReference>
<dbReference type="Gene3D" id="3.40.50.300">
    <property type="entry name" value="P-loop containing nucleotide triphosphate hydrolases"/>
    <property type="match status" value="1"/>
</dbReference>
<proteinExistence type="predicted"/>
<dbReference type="SUPFAM" id="SSF52540">
    <property type="entry name" value="P-loop containing nucleoside triphosphate hydrolases"/>
    <property type="match status" value="1"/>
</dbReference>
<name>A0AAW1Q7D8_9CHLO</name>
<feature type="region of interest" description="Disordered" evidence="3">
    <location>
        <begin position="345"/>
        <end position="366"/>
    </location>
</feature>
<dbReference type="EMBL" id="JALJOR010000005">
    <property type="protein sequence ID" value="KAK9817277.1"/>
    <property type="molecule type" value="Genomic_DNA"/>
</dbReference>
<protein>
    <recommendedName>
        <fullName evidence="4">ABC transporter domain-containing protein</fullName>
    </recommendedName>
</protein>
<comment type="caution">
    <text evidence="5">The sequence shown here is derived from an EMBL/GenBank/DDBJ whole genome shotgun (WGS) entry which is preliminary data.</text>
</comment>
<dbReference type="InterPro" id="IPR027417">
    <property type="entry name" value="P-loop_NTPase"/>
</dbReference>
<organism evidence="5 6">
    <name type="scientific">[Myrmecia] bisecta</name>
    <dbReference type="NCBI Taxonomy" id="41462"/>
    <lineage>
        <taxon>Eukaryota</taxon>
        <taxon>Viridiplantae</taxon>
        <taxon>Chlorophyta</taxon>
        <taxon>core chlorophytes</taxon>
        <taxon>Trebouxiophyceae</taxon>
        <taxon>Trebouxiales</taxon>
        <taxon>Trebouxiaceae</taxon>
        <taxon>Myrmecia</taxon>
    </lineage>
</organism>
<evidence type="ECO:0000256" key="2">
    <source>
        <dbReference type="ARBA" id="ARBA00022840"/>
    </source>
</evidence>
<keyword evidence="6" id="KW-1185">Reference proteome</keyword>
<reference evidence="5 6" key="1">
    <citation type="journal article" date="2024" name="Nat. Commun.">
        <title>Phylogenomics reveals the evolutionary origins of lichenization in chlorophyte algae.</title>
        <authorList>
            <person name="Puginier C."/>
            <person name="Libourel C."/>
            <person name="Otte J."/>
            <person name="Skaloud P."/>
            <person name="Haon M."/>
            <person name="Grisel S."/>
            <person name="Petersen M."/>
            <person name="Berrin J.G."/>
            <person name="Delaux P.M."/>
            <person name="Dal Grande F."/>
            <person name="Keller J."/>
        </authorList>
    </citation>
    <scope>NUCLEOTIDE SEQUENCE [LARGE SCALE GENOMIC DNA]</scope>
    <source>
        <strain evidence="5 6">SAG 2043</strain>
    </source>
</reference>
<evidence type="ECO:0000313" key="6">
    <source>
        <dbReference type="Proteomes" id="UP001489004"/>
    </source>
</evidence>
<dbReference type="PANTHER" id="PTHR43158">
    <property type="entry name" value="SKFA PEPTIDE EXPORT ATP-BINDING PROTEIN SKFE"/>
    <property type="match status" value="1"/>
</dbReference>
<dbReference type="InterPro" id="IPR003439">
    <property type="entry name" value="ABC_transporter-like_ATP-bd"/>
</dbReference>
<dbReference type="Pfam" id="PF00005">
    <property type="entry name" value="ABC_tran"/>
    <property type="match status" value="1"/>
</dbReference>
<gene>
    <name evidence="5" type="ORF">WJX72_012172</name>
</gene>
<dbReference type="GO" id="GO:0016887">
    <property type="term" value="F:ATP hydrolysis activity"/>
    <property type="evidence" value="ECO:0007669"/>
    <property type="project" value="InterPro"/>
</dbReference>
<dbReference type="PROSITE" id="PS50893">
    <property type="entry name" value="ABC_TRANSPORTER_2"/>
    <property type="match status" value="1"/>
</dbReference>
<accession>A0AAW1Q7D8</accession>
<dbReference type="SMART" id="SM00382">
    <property type="entry name" value="AAA"/>
    <property type="match status" value="1"/>
</dbReference>
<evidence type="ECO:0000256" key="1">
    <source>
        <dbReference type="ARBA" id="ARBA00022741"/>
    </source>
</evidence>
<evidence type="ECO:0000256" key="3">
    <source>
        <dbReference type="SAM" id="MobiDB-lite"/>
    </source>
</evidence>
<evidence type="ECO:0000259" key="4">
    <source>
        <dbReference type="PROSITE" id="PS50893"/>
    </source>
</evidence>
<feature type="compositionally biased region" description="Polar residues" evidence="3">
    <location>
        <begin position="352"/>
        <end position="366"/>
    </location>
</feature>
<sequence length="366" mass="39721">MPVPVSVTNPKGVGLQGAKASVLATEGPFARLVVKNAESGQQGMQAAAPTQDQPATSAAALDQSAVEVSNLGFSYPGIDGRPIPGFPPVVEGASFKLLPGQRCLLIGPNGAGKTTVLKILGGKHMVPKGSVRVLGQSPFHDTQLTGSGDLSYIGGNWERDIAFAGYSVPLQGDFSAASMINGIPDIDSKRRQRLIEVLDIDPDWRMHTVSDGQRRRVQICMGLLKPFKVLLLDEITVDLDVLGRADLMAFLRQECEDRHATIIYATHIFDGLESWPTHVLYLAHGKVQVFQPASEIPELQEGKLLELVDRWLRQEKAERKAKQAQQKAADMTDDGEALDMASWSNGWAPGRMTSSLRDSSNTVMRM</sequence>
<dbReference type="AlphaFoldDB" id="A0AAW1Q7D8"/>
<keyword evidence="1" id="KW-0547">Nucleotide-binding</keyword>
<dbReference type="GO" id="GO:0005524">
    <property type="term" value="F:ATP binding"/>
    <property type="evidence" value="ECO:0007669"/>
    <property type="project" value="UniProtKB-KW"/>
</dbReference>
<dbReference type="Proteomes" id="UP001489004">
    <property type="component" value="Unassembled WGS sequence"/>
</dbReference>
<feature type="domain" description="ABC transporter" evidence="4">
    <location>
        <begin position="66"/>
        <end position="309"/>
    </location>
</feature>
<evidence type="ECO:0000313" key="5">
    <source>
        <dbReference type="EMBL" id="KAK9817277.1"/>
    </source>
</evidence>